<gene>
    <name evidence="3" type="ORF">S01H1_86057</name>
</gene>
<dbReference type="PANTHER" id="PTHR22912">
    <property type="entry name" value="DISULFIDE OXIDOREDUCTASE"/>
    <property type="match status" value="1"/>
</dbReference>
<dbReference type="GO" id="GO:0050660">
    <property type="term" value="F:flavin adenine dinucleotide binding"/>
    <property type="evidence" value="ECO:0007669"/>
    <property type="project" value="TreeGrafter"/>
</dbReference>
<dbReference type="SUPFAM" id="SSF51905">
    <property type="entry name" value="FAD/NAD(P)-binding domain"/>
    <property type="match status" value="1"/>
</dbReference>
<dbReference type="PRINTS" id="PR00411">
    <property type="entry name" value="PNDRDTASEI"/>
</dbReference>
<dbReference type="Gene3D" id="3.50.50.60">
    <property type="entry name" value="FAD/NAD(P)-binding domain"/>
    <property type="match status" value="2"/>
</dbReference>
<sequence>KNIIIATGSVPRRIPSFEPDGERIVTSDEMLTLTAPPESLLVIGAGAVG</sequence>
<dbReference type="InterPro" id="IPR023753">
    <property type="entry name" value="FAD/NAD-binding_dom"/>
</dbReference>
<reference evidence="3" key="1">
    <citation type="journal article" date="2014" name="Front. Microbiol.">
        <title>High frequency of phylogenetically diverse reductive dehalogenase-homologous genes in deep subseafloor sedimentary metagenomes.</title>
        <authorList>
            <person name="Kawai M."/>
            <person name="Futagami T."/>
            <person name="Toyoda A."/>
            <person name="Takaki Y."/>
            <person name="Nishi S."/>
            <person name="Hori S."/>
            <person name="Arai W."/>
            <person name="Tsubouchi T."/>
            <person name="Morono Y."/>
            <person name="Uchiyama I."/>
            <person name="Ito T."/>
            <person name="Fujiyama A."/>
            <person name="Inagaki F."/>
            <person name="Takami H."/>
        </authorList>
    </citation>
    <scope>NUCLEOTIDE SEQUENCE</scope>
    <source>
        <strain evidence="3">Expedition CK06-06</strain>
    </source>
</reference>
<accession>X0Y822</accession>
<keyword evidence="1" id="KW-0520">NAD</keyword>
<dbReference type="GO" id="GO:0006103">
    <property type="term" value="P:2-oxoglutarate metabolic process"/>
    <property type="evidence" value="ECO:0007669"/>
    <property type="project" value="TreeGrafter"/>
</dbReference>
<dbReference type="InterPro" id="IPR050151">
    <property type="entry name" value="Class-I_Pyr_Nuc-Dis_Oxidored"/>
</dbReference>
<organism evidence="3">
    <name type="scientific">marine sediment metagenome</name>
    <dbReference type="NCBI Taxonomy" id="412755"/>
    <lineage>
        <taxon>unclassified sequences</taxon>
        <taxon>metagenomes</taxon>
        <taxon>ecological metagenomes</taxon>
    </lineage>
</organism>
<dbReference type="Pfam" id="PF07992">
    <property type="entry name" value="Pyr_redox_2"/>
    <property type="match status" value="1"/>
</dbReference>
<evidence type="ECO:0000259" key="2">
    <source>
        <dbReference type="Pfam" id="PF07992"/>
    </source>
</evidence>
<evidence type="ECO:0000313" key="3">
    <source>
        <dbReference type="EMBL" id="GAG44873.1"/>
    </source>
</evidence>
<feature type="non-terminal residue" evidence="3">
    <location>
        <position position="49"/>
    </location>
</feature>
<protein>
    <recommendedName>
        <fullName evidence="2">FAD/NAD(P)-binding domain-containing protein</fullName>
    </recommendedName>
</protein>
<dbReference type="InterPro" id="IPR036188">
    <property type="entry name" value="FAD/NAD-bd_sf"/>
</dbReference>
<evidence type="ECO:0000256" key="1">
    <source>
        <dbReference type="ARBA" id="ARBA00023027"/>
    </source>
</evidence>
<name>X0Y822_9ZZZZ</name>
<proteinExistence type="predicted"/>
<comment type="caution">
    <text evidence="3">The sequence shown here is derived from an EMBL/GenBank/DDBJ whole genome shotgun (WGS) entry which is preliminary data.</text>
</comment>
<feature type="domain" description="FAD/NAD(P)-binding" evidence="2">
    <location>
        <begin position="1"/>
        <end position="49"/>
    </location>
</feature>
<dbReference type="EMBL" id="BARS01059396">
    <property type="protein sequence ID" value="GAG44873.1"/>
    <property type="molecule type" value="Genomic_DNA"/>
</dbReference>
<dbReference type="GO" id="GO:0004148">
    <property type="term" value="F:dihydrolipoyl dehydrogenase (NADH) activity"/>
    <property type="evidence" value="ECO:0007669"/>
    <property type="project" value="TreeGrafter"/>
</dbReference>
<feature type="non-terminal residue" evidence="3">
    <location>
        <position position="1"/>
    </location>
</feature>
<dbReference type="PANTHER" id="PTHR22912:SF217">
    <property type="entry name" value="DIHYDROLIPOYL DEHYDROGENASE"/>
    <property type="match status" value="1"/>
</dbReference>
<dbReference type="AlphaFoldDB" id="X0Y822"/>